<dbReference type="AlphaFoldDB" id="A0AAV5MLP0"/>
<feature type="compositionally biased region" description="Basic and acidic residues" evidence="1">
    <location>
        <begin position="8"/>
        <end position="20"/>
    </location>
</feature>
<comment type="caution">
    <text evidence="2">The sequence shown here is derived from an EMBL/GenBank/DDBJ whole genome shotgun (WGS) entry which is preliminary data.</text>
</comment>
<organism evidence="2 3">
    <name type="scientific">Rubroshorea leprosula</name>
    <dbReference type="NCBI Taxonomy" id="152421"/>
    <lineage>
        <taxon>Eukaryota</taxon>
        <taxon>Viridiplantae</taxon>
        <taxon>Streptophyta</taxon>
        <taxon>Embryophyta</taxon>
        <taxon>Tracheophyta</taxon>
        <taxon>Spermatophyta</taxon>
        <taxon>Magnoliopsida</taxon>
        <taxon>eudicotyledons</taxon>
        <taxon>Gunneridae</taxon>
        <taxon>Pentapetalae</taxon>
        <taxon>rosids</taxon>
        <taxon>malvids</taxon>
        <taxon>Malvales</taxon>
        <taxon>Dipterocarpaceae</taxon>
        <taxon>Rubroshorea</taxon>
    </lineage>
</organism>
<feature type="region of interest" description="Disordered" evidence="1">
    <location>
        <begin position="1"/>
        <end position="45"/>
    </location>
</feature>
<reference evidence="2 3" key="1">
    <citation type="journal article" date="2021" name="Commun. Biol.">
        <title>The genome of Shorea leprosula (Dipterocarpaceae) highlights the ecological relevance of drought in aseasonal tropical rainforests.</title>
        <authorList>
            <person name="Ng K.K.S."/>
            <person name="Kobayashi M.J."/>
            <person name="Fawcett J.A."/>
            <person name="Hatakeyama M."/>
            <person name="Paape T."/>
            <person name="Ng C.H."/>
            <person name="Ang C.C."/>
            <person name="Tnah L.H."/>
            <person name="Lee C.T."/>
            <person name="Nishiyama T."/>
            <person name="Sese J."/>
            <person name="O'Brien M.J."/>
            <person name="Copetti D."/>
            <person name="Mohd Noor M.I."/>
            <person name="Ong R.C."/>
            <person name="Putra M."/>
            <person name="Sireger I.Z."/>
            <person name="Indrioko S."/>
            <person name="Kosugi Y."/>
            <person name="Izuno A."/>
            <person name="Isagi Y."/>
            <person name="Lee S.L."/>
            <person name="Shimizu K.K."/>
        </authorList>
    </citation>
    <scope>NUCLEOTIDE SEQUENCE [LARGE SCALE GENOMIC DNA]</scope>
    <source>
        <strain evidence="2">214</strain>
    </source>
</reference>
<keyword evidence="3" id="KW-1185">Reference proteome</keyword>
<dbReference type="EMBL" id="BPVZ01000336">
    <property type="protein sequence ID" value="GKV50069.1"/>
    <property type="molecule type" value="Genomic_DNA"/>
</dbReference>
<protein>
    <submittedName>
        <fullName evidence="2">Uncharacterized protein</fullName>
    </submittedName>
</protein>
<feature type="compositionally biased region" description="Basic and acidic residues" evidence="1">
    <location>
        <begin position="29"/>
        <end position="40"/>
    </location>
</feature>
<dbReference type="Proteomes" id="UP001054252">
    <property type="component" value="Unassembled WGS sequence"/>
</dbReference>
<gene>
    <name evidence="2" type="ORF">SLEP1_g56785</name>
</gene>
<evidence type="ECO:0000256" key="1">
    <source>
        <dbReference type="SAM" id="MobiDB-lite"/>
    </source>
</evidence>
<feature type="compositionally biased region" description="Basic and acidic residues" evidence="1">
    <location>
        <begin position="110"/>
        <end position="119"/>
    </location>
</feature>
<evidence type="ECO:0000313" key="2">
    <source>
        <dbReference type="EMBL" id="GKV50069.1"/>
    </source>
</evidence>
<feature type="compositionally biased region" description="Low complexity" evidence="1">
    <location>
        <begin position="94"/>
        <end position="105"/>
    </location>
</feature>
<proteinExistence type="predicted"/>
<name>A0AAV5MLP0_9ROSI</name>
<evidence type="ECO:0000313" key="3">
    <source>
        <dbReference type="Proteomes" id="UP001054252"/>
    </source>
</evidence>
<accession>A0AAV5MLP0</accession>
<feature type="region of interest" description="Disordered" evidence="1">
    <location>
        <begin position="60"/>
        <end position="119"/>
    </location>
</feature>
<sequence>MGQCGSWHDSRASAGREPRNRRSNTAQDLLHRGSSNDRGGRQVVQQEEDLAALELQQQLNQLNELPRTPTARAGGGGGGTIDSVSWQEGRTVREQQQQLNQLNELPRQGRGREPRKGIL</sequence>